<protein>
    <submittedName>
        <fullName evidence="1">Uncharacterized protein</fullName>
    </submittedName>
</protein>
<keyword evidence="2" id="KW-1185">Reference proteome</keyword>
<proteinExistence type="predicted"/>
<sequence length="45" mass="5053">MNTDEELDIVSFGHPVLMSSAPLWAINLRDDDHGVTYRRKGLNAP</sequence>
<name>A0ABV9XY91_9PSEU</name>
<accession>A0ABV9XY91</accession>
<reference evidence="2" key="1">
    <citation type="journal article" date="2019" name="Int. J. Syst. Evol. Microbiol.">
        <title>The Global Catalogue of Microorganisms (GCM) 10K type strain sequencing project: providing services to taxonomists for standard genome sequencing and annotation.</title>
        <authorList>
            <consortium name="The Broad Institute Genomics Platform"/>
            <consortium name="The Broad Institute Genome Sequencing Center for Infectious Disease"/>
            <person name="Wu L."/>
            <person name="Ma J."/>
        </authorList>
    </citation>
    <scope>NUCLEOTIDE SEQUENCE [LARGE SCALE GENOMIC DNA]</scope>
    <source>
        <strain evidence="2">KCTC 12848</strain>
    </source>
</reference>
<comment type="caution">
    <text evidence="1">The sequence shown here is derived from an EMBL/GenBank/DDBJ whole genome shotgun (WGS) entry which is preliminary data.</text>
</comment>
<evidence type="ECO:0000313" key="1">
    <source>
        <dbReference type="EMBL" id="MFC5054119.1"/>
    </source>
</evidence>
<dbReference type="Proteomes" id="UP001595833">
    <property type="component" value="Unassembled WGS sequence"/>
</dbReference>
<dbReference type="EMBL" id="JBHSJB010000008">
    <property type="protein sequence ID" value="MFC5054119.1"/>
    <property type="molecule type" value="Genomic_DNA"/>
</dbReference>
<dbReference type="RefSeq" id="WP_344038581.1">
    <property type="nucleotide sequence ID" value="NZ_BAAAKE010000012.1"/>
</dbReference>
<organism evidence="1 2">
    <name type="scientific">Saccharothrix xinjiangensis</name>
    <dbReference type="NCBI Taxonomy" id="204798"/>
    <lineage>
        <taxon>Bacteria</taxon>
        <taxon>Bacillati</taxon>
        <taxon>Actinomycetota</taxon>
        <taxon>Actinomycetes</taxon>
        <taxon>Pseudonocardiales</taxon>
        <taxon>Pseudonocardiaceae</taxon>
        <taxon>Saccharothrix</taxon>
    </lineage>
</organism>
<gene>
    <name evidence="1" type="ORF">ACFPFM_10150</name>
</gene>
<evidence type="ECO:0000313" key="2">
    <source>
        <dbReference type="Proteomes" id="UP001595833"/>
    </source>
</evidence>